<comment type="similarity">
    <text evidence="1">Belongs to the UPF0312 family.</text>
</comment>
<comment type="caution">
    <text evidence="3">The sequence shown here is derived from an EMBL/GenBank/DDBJ whole genome shotgun (WGS) entry which is preliminary data.</text>
</comment>
<sequence>MSDSAATGALPAHGDYRVDPEGSTISFVTRHLFGLAPVRGTFALGEGHIHVADPVSGSSARASIPATSFDTGNAARDSVVRSTQYLAADEHPHITFASTGVSETEGRWTLHGALTVRGQTRPLDVLVERADVGEGTVNLTATAEVDRYEFGITAQKGMTGRRLTLTLDLVAVRAA</sequence>
<dbReference type="EMBL" id="JAENJH010000001">
    <property type="protein sequence ID" value="MBK1783176.1"/>
    <property type="molecule type" value="Genomic_DNA"/>
</dbReference>
<reference evidence="3" key="1">
    <citation type="submission" date="2020-12" db="EMBL/GenBank/DDBJ databases">
        <title>Prauserella sp. ASG 168, a novel actinomycete isolated from cave rock.</title>
        <authorList>
            <person name="Suriyachadkun C."/>
        </authorList>
    </citation>
    <scope>NUCLEOTIDE SEQUENCE</scope>
    <source>
        <strain evidence="3">ASG 168</strain>
    </source>
</reference>
<dbReference type="Pfam" id="PF04264">
    <property type="entry name" value="YceI"/>
    <property type="match status" value="1"/>
</dbReference>
<keyword evidence="4" id="KW-1185">Reference proteome</keyword>
<dbReference type="InterPro" id="IPR007372">
    <property type="entry name" value="Lipid/polyisoprenoid-bd_YceI"/>
</dbReference>
<dbReference type="AlphaFoldDB" id="A0A934V1J1"/>
<dbReference type="SUPFAM" id="SSF101874">
    <property type="entry name" value="YceI-like"/>
    <property type="match status" value="1"/>
</dbReference>
<evidence type="ECO:0000259" key="2">
    <source>
        <dbReference type="SMART" id="SM00867"/>
    </source>
</evidence>
<dbReference type="RefSeq" id="WP_200314291.1">
    <property type="nucleotide sequence ID" value="NZ_JAENJH010000001.1"/>
</dbReference>
<dbReference type="InterPro" id="IPR036761">
    <property type="entry name" value="TTHA0802/YceI-like_sf"/>
</dbReference>
<dbReference type="SMART" id="SM00867">
    <property type="entry name" value="YceI"/>
    <property type="match status" value="1"/>
</dbReference>
<evidence type="ECO:0000313" key="3">
    <source>
        <dbReference type="EMBL" id="MBK1783176.1"/>
    </source>
</evidence>
<proteinExistence type="inferred from homology"/>
<accession>A0A934V1J1</accession>
<organism evidence="3 4">
    <name type="scientific">Prauserella cavernicola</name>
    <dbReference type="NCBI Taxonomy" id="2800127"/>
    <lineage>
        <taxon>Bacteria</taxon>
        <taxon>Bacillati</taxon>
        <taxon>Actinomycetota</taxon>
        <taxon>Actinomycetes</taxon>
        <taxon>Pseudonocardiales</taxon>
        <taxon>Pseudonocardiaceae</taxon>
        <taxon>Prauserella</taxon>
    </lineage>
</organism>
<dbReference type="Proteomes" id="UP000635245">
    <property type="component" value="Unassembled WGS sequence"/>
</dbReference>
<evidence type="ECO:0000313" key="4">
    <source>
        <dbReference type="Proteomes" id="UP000635245"/>
    </source>
</evidence>
<feature type="domain" description="Lipid/polyisoprenoid-binding YceI-like" evidence="2">
    <location>
        <begin position="15"/>
        <end position="172"/>
    </location>
</feature>
<evidence type="ECO:0000256" key="1">
    <source>
        <dbReference type="ARBA" id="ARBA00008812"/>
    </source>
</evidence>
<name>A0A934V1J1_9PSEU</name>
<dbReference type="Gene3D" id="2.40.128.110">
    <property type="entry name" value="Lipid/polyisoprenoid-binding, YceI-like"/>
    <property type="match status" value="1"/>
</dbReference>
<protein>
    <submittedName>
        <fullName evidence="3">YceI family protein</fullName>
    </submittedName>
</protein>
<dbReference type="PANTHER" id="PTHR34406">
    <property type="entry name" value="PROTEIN YCEI"/>
    <property type="match status" value="1"/>
</dbReference>
<dbReference type="PANTHER" id="PTHR34406:SF1">
    <property type="entry name" value="PROTEIN YCEI"/>
    <property type="match status" value="1"/>
</dbReference>
<gene>
    <name evidence="3" type="ORF">JHE00_02475</name>
</gene>